<dbReference type="Proteomes" id="UP000245683">
    <property type="component" value="Unassembled WGS sequence"/>
</dbReference>
<dbReference type="SUPFAM" id="SSF52540">
    <property type="entry name" value="P-loop containing nucleoside triphosphate hydrolases"/>
    <property type="match status" value="1"/>
</dbReference>
<comment type="caution">
    <text evidence="2">The sequence shown here is derived from an EMBL/GenBank/DDBJ whole genome shotgun (WGS) entry which is preliminary data.</text>
</comment>
<feature type="region of interest" description="Disordered" evidence="1">
    <location>
        <begin position="217"/>
        <end position="237"/>
    </location>
</feature>
<gene>
    <name evidence="2" type="ORF">DLJ46_00980</name>
</gene>
<evidence type="ECO:0000313" key="3">
    <source>
        <dbReference type="Proteomes" id="UP000245683"/>
    </source>
</evidence>
<evidence type="ECO:0000313" key="2">
    <source>
        <dbReference type="EMBL" id="PWU53547.1"/>
    </source>
</evidence>
<dbReference type="InterPro" id="IPR027417">
    <property type="entry name" value="P-loop_NTPase"/>
</dbReference>
<accession>A0A317KJ13</accession>
<dbReference type="EMBL" id="QGSV01000039">
    <property type="protein sequence ID" value="PWU53547.1"/>
    <property type="molecule type" value="Genomic_DNA"/>
</dbReference>
<protein>
    <recommendedName>
        <fullName evidence="4">DNA2/NAM7 helicase helicase domain-containing protein</fullName>
    </recommendedName>
</protein>
<keyword evidence="3" id="KW-1185">Reference proteome</keyword>
<feature type="compositionally biased region" description="Basic and acidic residues" evidence="1">
    <location>
        <begin position="223"/>
        <end position="233"/>
    </location>
</feature>
<reference evidence="3" key="1">
    <citation type="submission" date="2018-05" db="EMBL/GenBank/DDBJ databases">
        <title>Micromonospora globispora sp. nov. and Micromonospora rugosa sp. nov., isolated from marine sediment.</title>
        <authorList>
            <person name="Carro L."/>
            <person name="Aysel V."/>
            <person name="Cetin D."/>
            <person name="Igual J.M."/>
            <person name="Klenk H.-P."/>
            <person name="Trujillo M.E."/>
            <person name="Sahin N."/>
        </authorList>
    </citation>
    <scope>NUCLEOTIDE SEQUENCE [LARGE SCALE GENOMIC DNA]</scope>
    <source>
        <strain evidence="3">S2904</strain>
    </source>
</reference>
<evidence type="ECO:0008006" key="4">
    <source>
        <dbReference type="Google" id="ProtNLM"/>
    </source>
</evidence>
<dbReference type="Pfam" id="PF13604">
    <property type="entry name" value="AAA_30"/>
    <property type="match status" value="1"/>
</dbReference>
<dbReference type="AlphaFoldDB" id="A0A317KJ13"/>
<proteinExistence type="predicted"/>
<dbReference type="RefSeq" id="WP_165823018.1">
    <property type="nucleotide sequence ID" value="NZ_QGSV01000039.1"/>
</dbReference>
<evidence type="ECO:0000256" key="1">
    <source>
        <dbReference type="SAM" id="MobiDB-lite"/>
    </source>
</evidence>
<organism evidence="2 3">
    <name type="scientific">Micromonospora globispora</name>
    <dbReference type="NCBI Taxonomy" id="1450148"/>
    <lineage>
        <taxon>Bacteria</taxon>
        <taxon>Bacillati</taxon>
        <taxon>Actinomycetota</taxon>
        <taxon>Actinomycetes</taxon>
        <taxon>Micromonosporales</taxon>
        <taxon>Micromonosporaceae</taxon>
        <taxon>Micromonospora</taxon>
    </lineage>
</organism>
<name>A0A317KJ13_9ACTN</name>
<sequence length="320" mass="33878">MEAARILTALADLAPAGAERVLDVSGSGRPLVWLPEPDRAPRNARLDRLAALDALHRDERLLRRGLAFLVGTADVDGARRRVRLPLLAQPVRLERARRGYRVVPAGDLELTPLIEDRELAARLEAAPGLAGPGWLAATGTTAWIDAAAEAAGLKVHGVLAEPPRGIDDSVLTGVAAAAIFVTRDVFAGRLRDILLSWAGRPGLEATALSRLYVDTGRPQEGVPTHDHGPHPADEVLSPLPLNAAQRDVVRRTRTEPLVVVSGAPGNGKSHTLVAAALDTVDRGGSVLVATQSVHAADVLGELLRRHPGPIPVLFGDAEQR</sequence>
<feature type="non-terminal residue" evidence="2">
    <location>
        <position position="320"/>
    </location>
</feature>
<dbReference type="Gene3D" id="3.40.50.300">
    <property type="entry name" value="P-loop containing nucleotide triphosphate hydrolases"/>
    <property type="match status" value="1"/>
</dbReference>